<feature type="domain" description="N-acetyltransferase" evidence="1">
    <location>
        <begin position="26"/>
        <end position="158"/>
    </location>
</feature>
<gene>
    <name evidence="2" type="ORF">A8C75_09865</name>
</gene>
<dbReference type="KEGG" id="mars:A8C75_09865"/>
<reference evidence="2 3" key="2">
    <citation type="journal article" date="2018" name="Int. J. Syst. Evol. Microbiol.">
        <title>Marinobacterium aestuarii sp. nov., a benzene-degrading marine bacterium isolated from estuary sediment.</title>
        <authorList>
            <person name="Bae S.S."/>
            <person name="Jung J."/>
            <person name="Chung D."/>
            <person name="Baek K."/>
        </authorList>
    </citation>
    <scope>NUCLEOTIDE SEQUENCE [LARGE SCALE GENOMIC DNA]</scope>
    <source>
        <strain evidence="2 3">ST58-10</strain>
    </source>
</reference>
<evidence type="ECO:0000259" key="1">
    <source>
        <dbReference type="PROSITE" id="PS51186"/>
    </source>
</evidence>
<proteinExistence type="predicted"/>
<dbReference type="PROSITE" id="PS51186">
    <property type="entry name" value="GNAT"/>
    <property type="match status" value="1"/>
</dbReference>
<keyword evidence="2" id="KW-0808">Transferase</keyword>
<dbReference type="Pfam" id="PF00583">
    <property type="entry name" value="Acetyltransf_1"/>
    <property type="match status" value="1"/>
</dbReference>
<name>A0A1A9EXZ8_9GAMM</name>
<dbReference type="EMBL" id="CP015839">
    <property type="protein sequence ID" value="ANG62757.1"/>
    <property type="molecule type" value="Genomic_DNA"/>
</dbReference>
<dbReference type="GO" id="GO:0016747">
    <property type="term" value="F:acyltransferase activity, transferring groups other than amino-acyl groups"/>
    <property type="evidence" value="ECO:0007669"/>
    <property type="project" value="InterPro"/>
</dbReference>
<dbReference type="STRING" id="1821621.A8C75_09865"/>
<evidence type="ECO:0000313" key="2">
    <source>
        <dbReference type="EMBL" id="ANG62757.1"/>
    </source>
</evidence>
<dbReference type="Gene3D" id="3.40.630.30">
    <property type="match status" value="1"/>
</dbReference>
<dbReference type="OrthoDB" id="9805924at2"/>
<keyword evidence="3" id="KW-1185">Reference proteome</keyword>
<dbReference type="RefSeq" id="WP_067381419.1">
    <property type="nucleotide sequence ID" value="NZ_CP015839.1"/>
</dbReference>
<dbReference type="AlphaFoldDB" id="A0A1A9EXZ8"/>
<reference evidence="3" key="1">
    <citation type="submission" date="2016-05" db="EMBL/GenBank/DDBJ databases">
        <authorList>
            <person name="Baek K."/>
            <person name="Yang S.-J."/>
        </authorList>
    </citation>
    <scope>NUCLEOTIDE SEQUENCE [LARGE SCALE GENOMIC DNA]</scope>
    <source>
        <strain evidence="3">ST58-10</strain>
    </source>
</reference>
<sequence length="194" mass="22117">MPSSDYQIRAQQAIDHAFLQRLYASTRTTELSAFGWEVSAINAFLQQQFLLQSRYYQDHFPNADFWLIERHDQPIGRLYLLWDQASVQLIDIALLPEQRGAGLGSRLLNELLARTDTCGLAVKLHVESHNPALRLYLRLGFGIIADKGVYLEMQRPPRSATTDRFADVTLPKLWPDQNMPLSLPSAERVAARPN</sequence>
<protein>
    <submittedName>
        <fullName evidence="2">Acetyltransferase</fullName>
    </submittedName>
</protein>
<accession>A0A1A9EXZ8</accession>
<dbReference type="Proteomes" id="UP000078070">
    <property type="component" value="Chromosome"/>
</dbReference>
<evidence type="ECO:0000313" key="3">
    <source>
        <dbReference type="Proteomes" id="UP000078070"/>
    </source>
</evidence>
<dbReference type="SUPFAM" id="SSF55729">
    <property type="entry name" value="Acyl-CoA N-acyltransferases (Nat)"/>
    <property type="match status" value="1"/>
</dbReference>
<organism evidence="2 3">
    <name type="scientific">Marinobacterium aestuarii</name>
    <dbReference type="NCBI Taxonomy" id="1821621"/>
    <lineage>
        <taxon>Bacteria</taxon>
        <taxon>Pseudomonadati</taxon>
        <taxon>Pseudomonadota</taxon>
        <taxon>Gammaproteobacteria</taxon>
        <taxon>Oceanospirillales</taxon>
        <taxon>Oceanospirillaceae</taxon>
        <taxon>Marinobacterium</taxon>
    </lineage>
</organism>
<dbReference type="InterPro" id="IPR000182">
    <property type="entry name" value="GNAT_dom"/>
</dbReference>
<dbReference type="CDD" id="cd04301">
    <property type="entry name" value="NAT_SF"/>
    <property type="match status" value="1"/>
</dbReference>
<dbReference type="InterPro" id="IPR016181">
    <property type="entry name" value="Acyl_CoA_acyltransferase"/>
</dbReference>